<evidence type="ECO:0000256" key="3">
    <source>
        <dbReference type="ARBA" id="ARBA00022692"/>
    </source>
</evidence>
<keyword evidence="9" id="KW-1185">Reference proteome</keyword>
<dbReference type="PANTHER" id="PTHR21324">
    <property type="entry name" value="FASTING-INDUCIBLE INTEGRAL MEMBRANE PROTEIN TM6P1-RELATED"/>
    <property type="match status" value="1"/>
</dbReference>
<dbReference type="InterPro" id="IPR050911">
    <property type="entry name" value="DRAM/TMEM150_Autophagy_Mod"/>
</dbReference>
<evidence type="ECO:0000256" key="4">
    <source>
        <dbReference type="ARBA" id="ARBA00022989"/>
    </source>
</evidence>
<dbReference type="GO" id="GO:0010506">
    <property type="term" value="P:regulation of autophagy"/>
    <property type="evidence" value="ECO:0007669"/>
    <property type="project" value="TreeGrafter"/>
</dbReference>
<dbReference type="GO" id="GO:0045494">
    <property type="term" value="P:photoreceptor cell maintenance"/>
    <property type="evidence" value="ECO:0007669"/>
    <property type="project" value="TreeGrafter"/>
</dbReference>
<feature type="transmembrane region" description="Helical" evidence="6">
    <location>
        <begin position="158"/>
        <end position="183"/>
    </location>
</feature>
<sequence length="273" mass="30805">MWWFRRGLSVLPVVLISWSCGTLVLTYTMSVLLDHTDLLLPYISDTGTEVPERCVFGFMLCISAFLGVCTVYVRYKQVQALISAFTEFSLQTLNYVGFLLGVFSSVGICVVANFQKTDMMSMHLFGAGMTFGPGALYILVQTGLSYRMQPRFHGTDILWARTAIGVWCLISIIILFVSSLMMYDEMPGVEVATKLHWSPGEKGYLAHQVSAGAEWSLGLSFICFFFTYIRDFQKISLRVQPILQCNHLYSYPLYEDREPIHHGEHSPLLAGNI</sequence>
<comment type="similarity">
    <text evidence="2">Belongs to the DRAM/TMEM150 family.</text>
</comment>
<evidence type="ECO:0000256" key="6">
    <source>
        <dbReference type="SAM" id="Phobius"/>
    </source>
</evidence>
<reference evidence="8 9" key="1">
    <citation type="submission" date="2020-10" db="EMBL/GenBank/DDBJ databases">
        <title>Pygocentrus nattereri (red-bellied piranha) genome, fPygNat1, primary haplotype.</title>
        <authorList>
            <person name="Myers G."/>
            <person name="Meyer A."/>
            <person name="Karagic N."/>
            <person name="Pippel M."/>
            <person name="Winkler S."/>
            <person name="Tracey A."/>
            <person name="Wood J."/>
            <person name="Formenti G."/>
            <person name="Howe K."/>
            <person name="Fedrigo O."/>
            <person name="Jarvis E.D."/>
        </authorList>
    </citation>
    <scope>NUCLEOTIDE SEQUENCE [LARGE SCALE GENOMIC DNA]</scope>
</reference>
<dbReference type="GO" id="GO:0005764">
    <property type="term" value="C:lysosome"/>
    <property type="evidence" value="ECO:0007669"/>
    <property type="project" value="TreeGrafter"/>
</dbReference>
<reference evidence="8" key="3">
    <citation type="submission" date="2025-09" db="UniProtKB">
        <authorList>
            <consortium name="Ensembl"/>
        </authorList>
    </citation>
    <scope>IDENTIFICATION</scope>
</reference>
<organism evidence="8 9">
    <name type="scientific">Pygocentrus nattereri</name>
    <name type="common">Red-bellied piranha</name>
    <dbReference type="NCBI Taxonomy" id="42514"/>
    <lineage>
        <taxon>Eukaryota</taxon>
        <taxon>Metazoa</taxon>
        <taxon>Chordata</taxon>
        <taxon>Craniata</taxon>
        <taxon>Vertebrata</taxon>
        <taxon>Euteleostomi</taxon>
        <taxon>Actinopterygii</taxon>
        <taxon>Neopterygii</taxon>
        <taxon>Teleostei</taxon>
        <taxon>Ostariophysi</taxon>
        <taxon>Characiformes</taxon>
        <taxon>Characoidei</taxon>
        <taxon>Pygocentrus</taxon>
    </lineage>
</organism>
<dbReference type="InterPro" id="IPR019402">
    <property type="entry name" value="CWH43_N"/>
</dbReference>
<dbReference type="Ensembl" id="ENSPNAT00000077175.1">
    <property type="protein sequence ID" value="ENSPNAP00000081172.1"/>
    <property type="gene ID" value="ENSPNAG00000034515.1"/>
</dbReference>
<feature type="transmembrane region" description="Helical" evidence="6">
    <location>
        <begin position="203"/>
        <end position="229"/>
    </location>
</feature>
<dbReference type="Pfam" id="PF10277">
    <property type="entry name" value="Frag1"/>
    <property type="match status" value="1"/>
</dbReference>
<dbReference type="GeneTree" id="ENSGT01030000234578"/>
<accession>A0AAR2M2N6</accession>
<dbReference type="CTD" id="792944"/>
<keyword evidence="3 6" id="KW-0812">Transmembrane</keyword>
<protein>
    <recommendedName>
        <fullName evidence="7">CWH43-like N-terminal domain-containing protein</fullName>
    </recommendedName>
</protein>
<feature type="transmembrane region" description="Helical" evidence="6">
    <location>
        <begin position="120"/>
        <end position="146"/>
    </location>
</feature>
<feature type="domain" description="CWH43-like N-terminal" evidence="7">
    <location>
        <begin position="8"/>
        <end position="235"/>
    </location>
</feature>
<evidence type="ECO:0000313" key="9">
    <source>
        <dbReference type="Proteomes" id="UP001501920"/>
    </source>
</evidence>
<reference evidence="8" key="2">
    <citation type="submission" date="2025-08" db="UniProtKB">
        <authorList>
            <consortium name="Ensembl"/>
        </authorList>
    </citation>
    <scope>IDENTIFICATION</scope>
</reference>
<feature type="transmembrane region" description="Helical" evidence="6">
    <location>
        <begin position="93"/>
        <end position="114"/>
    </location>
</feature>
<keyword evidence="4 6" id="KW-1133">Transmembrane helix</keyword>
<evidence type="ECO:0000313" key="8">
    <source>
        <dbReference type="Ensembl" id="ENSPNAP00000081172.1"/>
    </source>
</evidence>
<proteinExistence type="inferred from homology"/>
<dbReference type="AlphaFoldDB" id="A0AAR2M2N6"/>
<dbReference type="Proteomes" id="UP001501920">
    <property type="component" value="Chromosome 28"/>
</dbReference>
<dbReference type="GO" id="GO:0012505">
    <property type="term" value="C:endomembrane system"/>
    <property type="evidence" value="ECO:0007669"/>
    <property type="project" value="UniProtKB-SubCell"/>
</dbReference>
<keyword evidence="5 6" id="KW-0472">Membrane</keyword>
<comment type="subcellular location">
    <subcellularLocation>
        <location evidence="1">Endomembrane system</location>
        <topology evidence="1">Multi-pass membrane protein</topology>
    </subcellularLocation>
</comment>
<feature type="transmembrane region" description="Helical" evidence="6">
    <location>
        <begin position="50"/>
        <end position="73"/>
    </location>
</feature>
<evidence type="ECO:0000256" key="5">
    <source>
        <dbReference type="ARBA" id="ARBA00023136"/>
    </source>
</evidence>
<name>A0AAR2M2N6_PYGNA</name>
<evidence type="ECO:0000256" key="2">
    <source>
        <dbReference type="ARBA" id="ARBA00006565"/>
    </source>
</evidence>
<dbReference type="PANTHER" id="PTHR21324:SF10">
    <property type="entry name" value="DNA DAMAGE-REGULATED AUTOPHAGY MODULATOR PROTEIN 2"/>
    <property type="match status" value="1"/>
</dbReference>
<dbReference type="RefSeq" id="XP_017541689.1">
    <property type="nucleotide sequence ID" value="XM_017686200.2"/>
</dbReference>
<dbReference type="GeneID" id="108413599"/>
<evidence type="ECO:0000256" key="1">
    <source>
        <dbReference type="ARBA" id="ARBA00004127"/>
    </source>
</evidence>
<evidence type="ECO:0000259" key="7">
    <source>
        <dbReference type="Pfam" id="PF10277"/>
    </source>
</evidence>